<accession>A0A4E9D295</accession>
<reference evidence="1" key="1">
    <citation type="submission" date="2019-04" db="EMBL/GenBank/DDBJ databases">
        <authorList>
            <person name="Melise S."/>
            <person name="Noan J."/>
            <person name="Okalmin O."/>
        </authorList>
    </citation>
    <scope>NUCLEOTIDE SEQUENCE</scope>
    <source>
        <strain evidence="1">FN9</strain>
    </source>
</reference>
<name>A0A4E9D295_GIBZA</name>
<gene>
    <name evidence="1" type="ORF">FUG_LOCUS35190</name>
</gene>
<organism evidence="1">
    <name type="scientific">Gibberella zeae</name>
    <name type="common">Wheat head blight fungus</name>
    <name type="synonym">Fusarium graminearum</name>
    <dbReference type="NCBI Taxonomy" id="5518"/>
    <lineage>
        <taxon>Eukaryota</taxon>
        <taxon>Fungi</taxon>
        <taxon>Dikarya</taxon>
        <taxon>Ascomycota</taxon>
        <taxon>Pezizomycotina</taxon>
        <taxon>Sordariomycetes</taxon>
        <taxon>Hypocreomycetidae</taxon>
        <taxon>Hypocreales</taxon>
        <taxon>Nectriaceae</taxon>
        <taxon>Fusarium</taxon>
    </lineage>
</organism>
<dbReference type="EMBL" id="CAAKMV010000033">
    <property type="protein sequence ID" value="VIO52737.1"/>
    <property type="molecule type" value="Genomic_DNA"/>
</dbReference>
<evidence type="ECO:0000313" key="1">
    <source>
        <dbReference type="EMBL" id="VIO52737.1"/>
    </source>
</evidence>
<sequence length="103" mass="11379">MEKVKEKDQFGQEPHVAVLPMINDSIVTFWASRKTGISISIDIVVIVDERREITPPARPTREAGSLELPIRRLINQSLGICRTDIAEPQGPLAYALAFPGSVL</sequence>
<protein>
    <submittedName>
        <fullName evidence="1">Uncharacterized protein</fullName>
    </submittedName>
</protein>
<dbReference type="AlphaFoldDB" id="A0A4E9D295"/>
<proteinExistence type="predicted"/>